<evidence type="ECO:0000313" key="1">
    <source>
        <dbReference type="EMBL" id="EGY28386.1"/>
    </source>
</evidence>
<proteinExistence type="predicted"/>
<dbReference type="AlphaFoldDB" id="G2H0U1"/>
<name>G2H0U1_9ENTR</name>
<keyword evidence="2" id="KW-1185">Reference proteome</keyword>
<dbReference type="EMBL" id="AGCA01000399">
    <property type="protein sequence ID" value="EGY28386.1"/>
    <property type="molecule type" value="Genomic_DNA"/>
</dbReference>
<dbReference type="Proteomes" id="UP000004116">
    <property type="component" value="Unassembled WGS sequence"/>
</dbReference>
<gene>
    <name evidence="1" type="ORF">Rin_00016740</name>
</gene>
<organism evidence="1 2">
    <name type="scientific">Candidatus Regiella insecticola 5.15</name>
    <dbReference type="NCBI Taxonomy" id="1005043"/>
    <lineage>
        <taxon>Bacteria</taxon>
        <taxon>Pseudomonadati</taxon>
        <taxon>Pseudomonadota</taxon>
        <taxon>Gammaproteobacteria</taxon>
        <taxon>Enterobacterales</taxon>
        <taxon>Enterobacteriaceae</taxon>
        <taxon>aphid secondary symbionts</taxon>
        <taxon>Candidatus Regiella</taxon>
    </lineage>
</organism>
<accession>G2H0U1</accession>
<protein>
    <submittedName>
        <fullName evidence="1">Uncharacterized protein</fullName>
    </submittedName>
</protein>
<evidence type="ECO:0000313" key="2">
    <source>
        <dbReference type="Proteomes" id="UP000004116"/>
    </source>
</evidence>
<dbReference type="RefSeq" id="WP_006707323.1">
    <property type="nucleotide sequence ID" value="NZ_AGCA01000399.1"/>
</dbReference>
<comment type="caution">
    <text evidence="1">The sequence shown here is derived from an EMBL/GenBank/DDBJ whole genome shotgun (WGS) entry which is preliminary data.</text>
</comment>
<reference evidence="1 2" key="1">
    <citation type="journal article" date="2012" name="Genome Res.">
        <title>Genomic basis of endosymbiont-conferred protection against an insect parasitoid.</title>
        <authorList>
            <person name="Hansen A.K."/>
            <person name="Vorburger C."/>
            <person name="Moran N.A."/>
        </authorList>
    </citation>
    <scope>NUCLEOTIDE SEQUENCE [LARGE SCALE GENOMIC DNA]</scope>
    <source>
        <strain evidence="2">R5.15</strain>
    </source>
</reference>
<sequence>MNMYLEKNIDSDVVSIVKSHLNQDRDSNKNLISNSWIENKYNYAKQLISRSRIECEYRTNKIVRRIEDHYDAASRFIGRNEINYYYQHGRLIRQTESSYDANYQPTGYSASADFGNGKDFISIAHQGYPLSVEMISAFDTEAEFNFTSALKAGNDHCVQRNILAILNGSLSKPAA</sequence>
<dbReference type="OrthoDB" id="9984204at2"/>